<comment type="caution">
    <text evidence="1">The sequence shown here is derived from an EMBL/GenBank/DDBJ whole genome shotgun (WGS) entry which is preliminary data.</text>
</comment>
<dbReference type="RefSeq" id="WP_114580264.1">
    <property type="nucleotide sequence ID" value="NZ_QPMH01000001.1"/>
</dbReference>
<dbReference type="Pfam" id="PF10025">
    <property type="entry name" value="DUF2267"/>
    <property type="match status" value="1"/>
</dbReference>
<dbReference type="Gene3D" id="1.10.490.110">
    <property type="entry name" value="Uncharacterized conserved protein DUF2267"/>
    <property type="match status" value="1"/>
</dbReference>
<evidence type="ECO:0000313" key="2">
    <source>
        <dbReference type="Proteomes" id="UP000253941"/>
    </source>
</evidence>
<dbReference type="AlphaFoldDB" id="A0A369TEH2"/>
<name>A0A369TEH2_9PROT</name>
<protein>
    <submittedName>
        <fullName evidence="1">DUF2267 domain-containing protein</fullName>
    </submittedName>
</protein>
<dbReference type="InterPro" id="IPR038282">
    <property type="entry name" value="DUF2267_sf"/>
</dbReference>
<gene>
    <name evidence="1" type="ORF">DRB17_00815</name>
</gene>
<evidence type="ECO:0000313" key="1">
    <source>
        <dbReference type="EMBL" id="RDD63751.1"/>
    </source>
</evidence>
<sequence length="147" mass="16816">MSTNSLRVFDETHHKTNIWLKDLMEVMDSDDRQRAYRVLRAVLHALRDRLTVDEAAKLGAQLPMLVRGFYYEGWHPAGTPVKMRHRDEFLGHVRERLRDAPDMDVEQATRAAFAVIARHITGGEVDSIIHSMPKEVRQMWPGATAAG</sequence>
<keyword evidence="2" id="KW-1185">Reference proteome</keyword>
<reference evidence="1 2" key="1">
    <citation type="submission" date="2018-07" db="EMBL/GenBank/DDBJ databases">
        <title>Venubactetium sediminum gen. nov., sp. nov., isolated from a marine solar saltern.</title>
        <authorList>
            <person name="Wang S."/>
        </authorList>
    </citation>
    <scope>NUCLEOTIDE SEQUENCE [LARGE SCALE GENOMIC DNA]</scope>
    <source>
        <strain evidence="1 2">WD2A32</strain>
    </source>
</reference>
<dbReference type="EMBL" id="QPMH01000001">
    <property type="protein sequence ID" value="RDD63751.1"/>
    <property type="molecule type" value="Genomic_DNA"/>
</dbReference>
<organism evidence="1 2">
    <name type="scientific">Ferruginivarius sediminum</name>
    <dbReference type="NCBI Taxonomy" id="2661937"/>
    <lineage>
        <taxon>Bacteria</taxon>
        <taxon>Pseudomonadati</taxon>
        <taxon>Pseudomonadota</taxon>
        <taxon>Alphaproteobacteria</taxon>
        <taxon>Rhodospirillales</taxon>
        <taxon>Rhodospirillaceae</taxon>
        <taxon>Ferruginivarius</taxon>
    </lineage>
</organism>
<proteinExistence type="predicted"/>
<dbReference type="InterPro" id="IPR018727">
    <property type="entry name" value="DUF2267"/>
</dbReference>
<dbReference type="Proteomes" id="UP000253941">
    <property type="component" value="Unassembled WGS sequence"/>
</dbReference>
<accession>A0A369TEH2</accession>